<proteinExistence type="inferred from homology"/>
<evidence type="ECO:0000256" key="5">
    <source>
        <dbReference type="ARBA" id="ARBA00022824"/>
    </source>
</evidence>
<gene>
    <name evidence="11" type="ORF">IWW36_001438</name>
</gene>
<keyword evidence="12" id="KW-1185">Reference proteome</keyword>
<feature type="transmembrane region" description="Helical" evidence="10">
    <location>
        <begin position="121"/>
        <end position="144"/>
    </location>
</feature>
<dbReference type="EMBL" id="JANBUW010000019">
    <property type="protein sequence ID" value="KAJ2851011.1"/>
    <property type="molecule type" value="Genomic_DNA"/>
</dbReference>
<evidence type="ECO:0000256" key="6">
    <source>
        <dbReference type="ARBA" id="ARBA00022989"/>
    </source>
</evidence>
<evidence type="ECO:0000256" key="10">
    <source>
        <dbReference type="SAM" id="Phobius"/>
    </source>
</evidence>
<comment type="caution">
    <text evidence="11">The sequence shown here is derived from an EMBL/GenBank/DDBJ whole genome shotgun (WGS) entry which is preliminary data.</text>
</comment>
<evidence type="ECO:0000256" key="3">
    <source>
        <dbReference type="ARBA" id="ARBA00020820"/>
    </source>
</evidence>
<keyword evidence="4 10" id="KW-0812">Transmembrane</keyword>
<evidence type="ECO:0000313" key="11">
    <source>
        <dbReference type="EMBL" id="KAJ2851011.1"/>
    </source>
</evidence>
<dbReference type="Proteomes" id="UP001139887">
    <property type="component" value="Unassembled WGS sequence"/>
</dbReference>
<dbReference type="OrthoDB" id="369569at2759"/>
<accession>A0A9W8I9M0</accession>
<evidence type="ECO:0000256" key="2">
    <source>
        <dbReference type="ARBA" id="ARBA00007715"/>
    </source>
</evidence>
<evidence type="ECO:0000256" key="7">
    <source>
        <dbReference type="ARBA" id="ARBA00023136"/>
    </source>
</evidence>
<feature type="region of interest" description="Disordered" evidence="9">
    <location>
        <begin position="19"/>
        <end position="43"/>
    </location>
</feature>
<reference evidence="11" key="1">
    <citation type="submission" date="2022-07" db="EMBL/GenBank/DDBJ databases">
        <title>Phylogenomic reconstructions and comparative analyses of Kickxellomycotina fungi.</title>
        <authorList>
            <person name="Reynolds N.K."/>
            <person name="Stajich J.E."/>
            <person name="Barry K."/>
            <person name="Grigoriev I.V."/>
            <person name="Crous P."/>
            <person name="Smith M.E."/>
        </authorList>
    </citation>
    <scope>NUCLEOTIDE SEQUENCE</scope>
    <source>
        <strain evidence="11">NRRL 1566</strain>
    </source>
</reference>
<sequence length="165" mass="17691">MPTKVYADLTSLVGKSQPKFENPVGYSSSASAASTSGASSRADDSSLRASKAWEVAMGPGKALPMQAFMAWMSGTNVSIFSIIITGMILMTPLKSLMSVHQTFAPLERVKGPQVDLTMQKLAFVAINVAGILFGIYRLSIMGLLPTTSSDWLAFIPAKQYVEYSL</sequence>
<name>A0A9W8I9M0_9FUNG</name>
<dbReference type="PANTHER" id="PTHR19315">
    <property type="entry name" value="ER MEMBRANE PROTEIN COMPLEX SUBUNIT 4"/>
    <property type="match status" value="1"/>
</dbReference>
<comment type="subcellular location">
    <subcellularLocation>
        <location evidence="1">Endoplasmic reticulum membrane</location>
        <topology evidence="1">Multi-pass membrane protein</topology>
    </subcellularLocation>
</comment>
<dbReference type="AlphaFoldDB" id="A0A9W8I9M0"/>
<keyword evidence="5" id="KW-0256">Endoplasmic reticulum</keyword>
<dbReference type="PIRSF" id="PIRSF017207">
    <property type="entry name" value="UCP017207_TM-p85"/>
    <property type="match status" value="1"/>
</dbReference>
<dbReference type="InterPro" id="IPR009445">
    <property type="entry name" value="TMEM85/Emc4"/>
</dbReference>
<organism evidence="11 12">
    <name type="scientific">Coemansia brasiliensis</name>
    <dbReference type="NCBI Taxonomy" id="2650707"/>
    <lineage>
        <taxon>Eukaryota</taxon>
        <taxon>Fungi</taxon>
        <taxon>Fungi incertae sedis</taxon>
        <taxon>Zoopagomycota</taxon>
        <taxon>Kickxellomycotina</taxon>
        <taxon>Kickxellomycetes</taxon>
        <taxon>Kickxellales</taxon>
        <taxon>Kickxellaceae</taxon>
        <taxon>Coemansia</taxon>
    </lineage>
</organism>
<evidence type="ECO:0000256" key="8">
    <source>
        <dbReference type="PIRNR" id="PIRNR017207"/>
    </source>
</evidence>
<keyword evidence="7 8" id="KW-0472">Membrane</keyword>
<comment type="similarity">
    <text evidence="2 8">Belongs to the EMC4 family.</text>
</comment>
<feature type="transmembrane region" description="Helical" evidence="10">
    <location>
        <begin position="68"/>
        <end position="90"/>
    </location>
</feature>
<evidence type="ECO:0000256" key="9">
    <source>
        <dbReference type="SAM" id="MobiDB-lite"/>
    </source>
</evidence>
<evidence type="ECO:0000256" key="1">
    <source>
        <dbReference type="ARBA" id="ARBA00004477"/>
    </source>
</evidence>
<dbReference type="Pfam" id="PF06417">
    <property type="entry name" value="EMC4"/>
    <property type="match status" value="1"/>
</dbReference>
<evidence type="ECO:0000313" key="12">
    <source>
        <dbReference type="Proteomes" id="UP001139887"/>
    </source>
</evidence>
<feature type="compositionally biased region" description="Low complexity" evidence="9">
    <location>
        <begin position="27"/>
        <end position="40"/>
    </location>
</feature>
<keyword evidence="6 10" id="KW-1133">Transmembrane helix</keyword>
<evidence type="ECO:0000256" key="4">
    <source>
        <dbReference type="ARBA" id="ARBA00022692"/>
    </source>
</evidence>
<protein>
    <recommendedName>
        <fullName evidence="3 8">ER membrane protein complex subunit 4</fullName>
    </recommendedName>
</protein>
<dbReference type="GO" id="GO:0005789">
    <property type="term" value="C:endoplasmic reticulum membrane"/>
    <property type="evidence" value="ECO:0007669"/>
    <property type="project" value="UniProtKB-SubCell"/>
</dbReference>